<feature type="region of interest" description="Disordered" evidence="1">
    <location>
        <begin position="1"/>
        <end position="34"/>
    </location>
</feature>
<gene>
    <name evidence="2" type="ORF">PCASD_12400</name>
</gene>
<accession>A0A2N5U4S6</accession>
<reference evidence="2 3" key="1">
    <citation type="submission" date="2017-11" db="EMBL/GenBank/DDBJ databases">
        <title>De novo assembly and phasing of dikaryotic genomes from two isolates of Puccinia coronata f. sp. avenae, the causal agent of oat crown rust.</title>
        <authorList>
            <person name="Miller M.E."/>
            <person name="Zhang Y."/>
            <person name="Omidvar V."/>
            <person name="Sperschneider J."/>
            <person name="Schwessinger B."/>
            <person name="Raley C."/>
            <person name="Palmer J.M."/>
            <person name="Garnica D."/>
            <person name="Upadhyaya N."/>
            <person name="Rathjen J."/>
            <person name="Taylor J.M."/>
            <person name="Park R.F."/>
            <person name="Dodds P.N."/>
            <person name="Hirsch C.D."/>
            <person name="Kianian S.F."/>
            <person name="Figueroa M."/>
        </authorList>
    </citation>
    <scope>NUCLEOTIDE SEQUENCE [LARGE SCALE GENOMIC DNA]</scope>
    <source>
        <strain evidence="2">12SD80</strain>
    </source>
</reference>
<comment type="caution">
    <text evidence="2">The sequence shown here is derived from an EMBL/GenBank/DDBJ whole genome shotgun (WGS) entry which is preliminary data.</text>
</comment>
<dbReference type="AlphaFoldDB" id="A0A2N5U4S6"/>
<feature type="compositionally biased region" description="Gly residues" evidence="1">
    <location>
        <begin position="91"/>
        <end position="102"/>
    </location>
</feature>
<evidence type="ECO:0000256" key="1">
    <source>
        <dbReference type="SAM" id="MobiDB-lite"/>
    </source>
</evidence>
<feature type="region of interest" description="Disordered" evidence="1">
    <location>
        <begin position="81"/>
        <end position="112"/>
    </location>
</feature>
<organism evidence="2 3">
    <name type="scientific">Puccinia coronata f. sp. avenae</name>
    <dbReference type="NCBI Taxonomy" id="200324"/>
    <lineage>
        <taxon>Eukaryota</taxon>
        <taxon>Fungi</taxon>
        <taxon>Dikarya</taxon>
        <taxon>Basidiomycota</taxon>
        <taxon>Pucciniomycotina</taxon>
        <taxon>Pucciniomycetes</taxon>
        <taxon>Pucciniales</taxon>
        <taxon>Pucciniaceae</taxon>
        <taxon>Puccinia</taxon>
    </lineage>
</organism>
<evidence type="ECO:0000313" key="2">
    <source>
        <dbReference type="EMBL" id="PLW32736.1"/>
    </source>
</evidence>
<name>A0A2N5U4S6_9BASI</name>
<protein>
    <submittedName>
        <fullName evidence="2">Uncharacterized protein</fullName>
    </submittedName>
</protein>
<evidence type="ECO:0000313" key="3">
    <source>
        <dbReference type="Proteomes" id="UP000235392"/>
    </source>
</evidence>
<feature type="compositionally biased region" description="Low complexity" evidence="1">
    <location>
        <begin position="9"/>
        <end position="23"/>
    </location>
</feature>
<dbReference type="EMBL" id="PGCI01000236">
    <property type="protein sequence ID" value="PLW32736.1"/>
    <property type="molecule type" value="Genomic_DNA"/>
</dbReference>
<dbReference type="Proteomes" id="UP000235392">
    <property type="component" value="Unassembled WGS sequence"/>
</dbReference>
<sequence>MQTGGGSRGSSTLTLPGLSVSVLPGGGGGATEQERMASAMGWLQEAGTEGLLEQLVKLLMALPAARDRKLCLFNPQVLATKDAGGRNQKSGGAGQASGGGDSGNDDDGGDQQERVSKRVVLCGGRLITVFESQNVLDDGRRPWLETDALNPVSNLNLRLLDASFPFTQADGMQS</sequence>
<proteinExistence type="predicted"/>